<feature type="coiled-coil region" evidence="1">
    <location>
        <begin position="501"/>
        <end position="528"/>
    </location>
</feature>
<dbReference type="Proteomes" id="UP000728032">
    <property type="component" value="Unassembled WGS sequence"/>
</dbReference>
<feature type="domain" description="BRO1" evidence="3">
    <location>
        <begin position="1"/>
        <end position="339"/>
    </location>
</feature>
<evidence type="ECO:0000313" key="5">
    <source>
        <dbReference type="Proteomes" id="UP000728032"/>
    </source>
</evidence>
<dbReference type="PANTHER" id="PTHR23030">
    <property type="entry name" value="PCD6 INTERACTING PROTEIN-RELATED"/>
    <property type="match status" value="1"/>
</dbReference>
<dbReference type="PANTHER" id="PTHR23030:SF39">
    <property type="entry name" value="PROGRAMMED CELL DEATH 6-INTERACTING PROTEIN"/>
    <property type="match status" value="1"/>
</dbReference>
<dbReference type="Pfam" id="PF13949">
    <property type="entry name" value="ALIX_LYPXL_bnd"/>
    <property type="match status" value="1"/>
</dbReference>
<feature type="compositionally biased region" description="Pro residues" evidence="2">
    <location>
        <begin position="686"/>
        <end position="695"/>
    </location>
</feature>
<dbReference type="InterPro" id="IPR038499">
    <property type="entry name" value="BRO1_sf"/>
</dbReference>
<keyword evidence="1" id="KW-0175">Coiled coil</keyword>
<dbReference type="GO" id="GO:0005768">
    <property type="term" value="C:endosome"/>
    <property type="evidence" value="ECO:0007669"/>
    <property type="project" value="TreeGrafter"/>
</dbReference>
<dbReference type="InterPro" id="IPR025304">
    <property type="entry name" value="ALIX_V_dom"/>
</dbReference>
<accession>A0A7R9MCA0</accession>
<sequence length="738" mass="82860">MTFISICIKTFFKYYDQLVALESKCPHIEVSFRWNDAFGKSGSFFYTSNTITISSIAYEKVCILFNIAALQSHLGTTHVSEGLNNDSALKLSAKYFSSAAGVFQALKHTASSAVGSHDLSSDMQNEVLNILQNLMLAQSQETFFLKATNDNMKEPIIAKIASQCEEYYADVLRQLQVIKSYLDKEWLTIVSVKQAAFHGIAEYFQSIACHQNKDFGEQITRLQKAVDCFKGAESRGTLSFSQTFKEYLNKANVALEEAKKDNDFIYHAKVPEYKSLQSFGRAQLAKPIAVPERFFPNSTDMFEKLLPLGVQQAVQKLELKKQEIVNSEVASLRELTQTLNAVLVSLNLPAAIEDSSGHEVPKSLIDKSNAVKAKGGVDVIQRLINELPELLQRNKEILDENERALNTEEESDDSLRAQFKERWNRTPSSKLNHNWKEHISKYRSILHNAIEADNKVKTKFATHFQKMQLLSTATPSALAAAIPSGASGGSSHQNSPVVSQLRSLMSNVEALKNEREVIESELKNMTFNDMKNKFLSALVKDGAINELALSTEALGEVYGPLQKQIRDSKERQERLIEDIQRSNTEFLKLKGNASSGSNERETFLTELAAAHDAYQELLSNLEEGTKFYNDLTQLLVNLQNKIEDFCFARKAEREELCKDLQNEIVSRSNPPPPSTPAYHTDEQPKPPRPPPPTAPQPMTSGPTVQPQVYPFSQPQPQPQPYAANPYQPQQYYYPPPPL</sequence>
<dbReference type="Pfam" id="PF03097">
    <property type="entry name" value="BRO1"/>
    <property type="match status" value="1"/>
</dbReference>
<evidence type="ECO:0000256" key="2">
    <source>
        <dbReference type="SAM" id="MobiDB-lite"/>
    </source>
</evidence>
<feature type="compositionally biased region" description="Low complexity" evidence="2">
    <location>
        <begin position="720"/>
        <end position="732"/>
    </location>
</feature>
<reference evidence="4" key="1">
    <citation type="submission" date="2020-11" db="EMBL/GenBank/DDBJ databases">
        <authorList>
            <person name="Tran Van P."/>
        </authorList>
    </citation>
    <scope>NUCLEOTIDE SEQUENCE</scope>
</reference>
<dbReference type="Gene3D" id="1.20.140.50">
    <property type="entry name" value="alix/aip1 like domains"/>
    <property type="match status" value="1"/>
</dbReference>
<dbReference type="InterPro" id="IPR004328">
    <property type="entry name" value="BRO1_dom"/>
</dbReference>
<gene>
    <name evidence="4" type="ORF">ONB1V03_LOCUS13098</name>
</gene>
<dbReference type="OrthoDB" id="2141925at2759"/>
<evidence type="ECO:0000256" key="1">
    <source>
        <dbReference type="SAM" id="Coils"/>
    </source>
</evidence>
<dbReference type="EMBL" id="CAJPVJ010011162">
    <property type="protein sequence ID" value="CAG2173649.1"/>
    <property type="molecule type" value="Genomic_DNA"/>
</dbReference>
<dbReference type="Gene3D" id="1.20.120.560">
    <property type="entry name" value="alix/aip1 in complex with the ypdl late domain"/>
    <property type="match status" value="1"/>
</dbReference>
<protein>
    <recommendedName>
        <fullName evidence="3">BRO1 domain-containing protein</fullName>
    </recommendedName>
</protein>
<dbReference type="SMART" id="SM01041">
    <property type="entry name" value="BRO1"/>
    <property type="match status" value="1"/>
</dbReference>
<keyword evidence="5" id="KW-1185">Reference proteome</keyword>
<feature type="coiled-coil region" evidence="1">
    <location>
        <begin position="380"/>
        <end position="407"/>
    </location>
</feature>
<dbReference type="PROSITE" id="PS51180">
    <property type="entry name" value="BRO1"/>
    <property type="match status" value="1"/>
</dbReference>
<feature type="region of interest" description="Disordered" evidence="2">
    <location>
        <begin position="662"/>
        <end position="738"/>
    </location>
</feature>
<feature type="non-terminal residue" evidence="4">
    <location>
        <position position="738"/>
    </location>
</feature>
<name>A0A7R9MCA0_9ACAR</name>
<dbReference type="GO" id="GO:0000281">
    <property type="term" value="P:mitotic cytokinesis"/>
    <property type="evidence" value="ECO:0007669"/>
    <property type="project" value="TreeGrafter"/>
</dbReference>
<organism evidence="4">
    <name type="scientific">Oppiella nova</name>
    <dbReference type="NCBI Taxonomy" id="334625"/>
    <lineage>
        <taxon>Eukaryota</taxon>
        <taxon>Metazoa</taxon>
        <taxon>Ecdysozoa</taxon>
        <taxon>Arthropoda</taxon>
        <taxon>Chelicerata</taxon>
        <taxon>Arachnida</taxon>
        <taxon>Acari</taxon>
        <taxon>Acariformes</taxon>
        <taxon>Sarcoptiformes</taxon>
        <taxon>Oribatida</taxon>
        <taxon>Brachypylina</taxon>
        <taxon>Oppioidea</taxon>
        <taxon>Oppiidae</taxon>
        <taxon>Oppiella</taxon>
    </lineage>
</organism>
<dbReference type="Gene3D" id="1.25.40.280">
    <property type="entry name" value="alix/aip1 like domains"/>
    <property type="match status" value="1"/>
</dbReference>
<dbReference type="AlphaFoldDB" id="A0A7R9MCA0"/>
<proteinExistence type="predicted"/>
<evidence type="ECO:0000259" key="3">
    <source>
        <dbReference type="PROSITE" id="PS51180"/>
    </source>
</evidence>
<evidence type="ECO:0000313" key="4">
    <source>
        <dbReference type="EMBL" id="CAD7656462.1"/>
    </source>
</evidence>
<dbReference type="EMBL" id="OC925987">
    <property type="protein sequence ID" value="CAD7656462.1"/>
    <property type="molecule type" value="Genomic_DNA"/>
</dbReference>